<dbReference type="EMBL" id="JBHSKJ010000003">
    <property type="protein sequence ID" value="MFC5144288.1"/>
    <property type="molecule type" value="Genomic_DNA"/>
</dbReference>
<evidence type="ECO:0000313" key="1">
    <source>
        <dbReference type="EMBL" id="MFC5144288.1"/>
    </source>
</evidence>
<accession>A0ABV9ZS93</accession>
<comment type="caution">
    <text evidence="1">The sequence shown here is derived from an EMBL/GenBank/DDBJ whole genome shotgun (WGS) entry which is preliminary data.</text>
</comment>
<keyword evidence="2" id="KW-1185">Reference proteome</keyword>
<evidence type="ECO:0000313" key="2">
    <source>
        <dbReference type="Proteomes" id="UP001596222"/>
    </source>
</evidence>
<evidence type="ECO:0008006" key="3">
    <source>
        <dbReference type="Google" id="ProtNLM"/>
    </source>
</evidence>
<sequence>MPYLNPAAGAAREGKQTAAVTNAAAATAAAAAGATPTKAEYDALLADVNALRTKLNALLAAMRTSGQLAP</sequence>
<gene>
    <name evidence="1" type="ORF">ACFPP6_06255</name>
</gene>
<name>A0ABV9ZS93_9ACTN</name>
<dbReference type="RefSeq" id="WP_382038025.1">
    <property type="nucleotide sequence ID" value="NZ_JBHSKJ010000003.1"/>
</dbReference>
<dbReference type="Proteomes" id="UP001596222">
    <property type="component" value="Unassembled WGS sequence"/>
</dbReference>
<proteinExistence type="predicted"/>
<organism evidence="1 2">
    <name type="scientific">Streptomyces aureoversilis</name>
    <dbReference type="NCBI Taxonomy" id="67277"/>
    <lineage>
        <taxon>Bacteria</taxon>
        <taxon>Bacillati</taxon>
        <taxon>Actinomycetota</taxon>
        <taxon>Actinomycetes</taxon>
        <taxon>Kitasatosporales</taxon>
        <taxon>Streptomycetaceae</taxon>
        <taxon>Streptomyces</taxon>
    </lineage>
</organism>
<protein>
    <recommendedName>
        <fullName evidence="3">IX</fullName>
    </recommendedName>
</protein>
<reference evidence="2" key="1">
    <citation type="journal article" date="2019" name="Int. J. Syst. Evol. Microbiol.">
        <title>The Global Catalogue of Microorganisms (GCM) 10K type strain sequencing project: providing services to taxonomists for standard genome sequencing and annotation.</title>
        <authorList>
            <consortium name="The Broad Institute Genomics Platform"/>
            <consortium name="The Broad Institute Genome Sequencing Center for Infectious Disease"/>
            <person name="Wu L."/>
            <person name="Ma J."/>
        </authorList>
    </citation>
    <scope>NUCLEOTIDE SEQUENCE [LARGE SCALE GENOMIC DNA]</scope>
    <source>
        <strain evidence="2">CGMCC 4.1641</strain>
    </source>
</reference>